<dbReference type="EMBL" id="JWHL01000018">
    <property type="protein sequence ID" value="MBR1369725.1"/>
    <property type="molecule type" value="Genomic_DNA"/>
</dbReference>
<feature type="transmembrane region" description="Helical" evidence="1">
    <location>
        <begin position="83"/>
        <end position="105"/>
    </location>
</feature>
<keyword evidence="1" id="KW-0472">Membrane</keyword>
<accession>A0A8J7WB68</accession>
<evidence type="ECO:0000256" key="1">
    <source>
        <dbReference type="SAM" id="Phobius"/>
    </source>
</evidence>
<organism evidence="2 3">
    <name type="scientific">Methanocalculus chunghsingensis</name>
    <dbReference type="NCBI Taxonomy" id="156457"/>
    <lineage>
        <taxon>Archaea</taxon>
        <taxon>Methanobacteriati</taxon>
        <taxon>Methanobacteriota</taxon>
        <taxon>Stenosarchaea group</taxon>
        <taxon>Methanomicrobia</taxon>
        <taxon>Methanomicrobiales</taxon>
        <taxon>Methanocalculaceae</taxon>
        <taxon>Methanocalculus</taxon>
    </lineage>
</organism>
<dbReference type="PANTHER" id="PTHR40700:SF1">
    <property type="entry name" value="DUF63 DOMAIN-CONTAINING PROTEIN"/>
    <property type="match status" value="1"/>
</dbReference>
<protein>
    <recommendedName>
        <fullName evidence="4">DUF63 family protein</fullName>
    </recommendedName>
</protein>
<gene>
    <name evidence="2" type="ORF">RJ53_09665</name>
</gene>
<feature type="transmembrane region" description="Helical" evidence="1">
    <location>
        <begin position="20"/>
        <end position="42"/>
    </location>
</feature>
<dbReference type="RefSeq" id="WP_211531469.1">
    <property type="nucleotide sequence ID" value="NZ_JWHL01000018.1"/>
</dbReference>
<keyword evidence="1" id="KW-0812">Transmembrane</keyword>
<feature type="transmembrane region" description="Helical" evidence="1">
    <location>
        <begin position="255"/>
        <end position="276"/>
    </location>
</feature>
<keyword evidence="3" id="KW-1185">Reference proteome</keyword>
<feature type="transmembrane region" description="Helical" evidence="1">
    <location>
        <begin position="54"/>
        <end position="71"/>
    </location>
</feature>
<evidence type="ECO:0000313" key="3">
    <source>
        <dbReference type="Proteomes" id="UP000730161"/>
    </source>
</evidence>
<feature type="transmembrane region" description="Helical" evidence="1">
    <location>
        <begin position="221"/>
        <end position="243"/>
    </location>
</feature>
<proteinExistence type="predicted"/>
<dbReference type="Proteomes" id="UP000730161">
    <property type="component" value="Unassembled WGS sequence"/>
</dbReference>
<keyword evidence="1" id="KW-1133">Transmembrane helix</keyword>
<comment type="caution">
    <text evidence="2">The sequence shown here is derived from an EMBL/GenBank/DDBJ whole genome shotgun (WGS) entry which is preliminary data.</text>
</comment>
<dbReference type="AlphaFoldDB" id="A0A8J7WB68"/>
<reference evidence="2" key="1">
    <citation type="submission" date="2014-12" db="EMBL/GenBank/DDBJ databases">
        <authorList>
            <person name="Huang H.-H."/>
            <person name="Chen S.-C."/>
            <person name="Lai M.-C."/>
        </authorList>
    </citation>
    <scope>NUCLEOTIDE SEQUENCE</scope>
    <source>
        <strain evidence="2">K1F9705b</strain>
    </source>
</reference>
<dbReference type="InterPro" id="IPR002749">
    <property type="entry name" value="DUF63"/>
</dbReference>
<feature type="transmembrane region" description="Helical" evidence="1">
    <location>
        <begin position="117"/>
        <end position="138"/>
    </location>
</feature>
<name>A0A8J7WB68_9EURY</name>
<dbReference type="OrthoDB" id="84937at2157"/>
<feature type="transmembrane region" description="Helical" evidence="1">
    <location>
        <begin position="181"/>
        <end position="201"/>
    </location>
</feature>
<dbReference type="Pfam" id="PF01889">
    <property type="entry name" value="DUF63"/>
    <property type="match status" value="1"/>
</dbReference>
<evidence type="ECO:0000313" key="2">
    <source>
        <dbReference type="EMBL" id="MBR1369725.1"/>
    </source>
</evidence>
<sequence length="282" mass="31901">MISDFIYKYYIDPIRYGEAYTLVDTLTYALILIISVFLVYRWLESAGIRIDSDFILATIPYVIFGGFLRVIEDTGMIQSDIRFLLITPLIFFAIFGITIFCLIIAKGFERLGTVPSYITAYRLLGVLISFVTLGMLLWWGMTETQLDLPVAFIILLMAGASTALTYAAIRYLLKWEYVQNPLYILLIFGHLLDASATSYGIDIHPIRYVEQHVVGGALIDWAGTAFAMFPLKLAVLIPGIYILEMYRRENGEGGLWYLLLLAMIVVGMAPGIRGMMRMIIHV</sequence>
<feature type="transmembrane region" description="Helical" evidence="1">
    <location>
        <begin position="150"/>
        <end position="169"/>
    </location>
</feature>
<dbReference type="PANTHER" id="PTHR40700">
    <property type="entry name" value="HYPOTHETICAL MEMBRANE PROTEIN, CONSERVED, DUF63 FAMILY"/>
    <property type="match status" value="1"/>
</dbReference>
<evidence type="ECO:0008006" key="4">
    <source>
        <dbReference type="Google" id="ProtNLM"/>
    </source>
</evidence>